<dbReference type="PANTHER" id="PTHR39468:SF1">
    <property type="entry name" value="MTF2-LIKE C-TERMINAL DOMAIN-CONTAINING PROTEIN"/>
    <property type="match status" value="1"/>
</dbReference>
<dbReference type="Pfam" id="PF19189">
    <property type="entry name" value="Mtf2"/>
    <property type="match status" value="1"/>
</dbReference>
<dbReference type="PANTHER" id="PTHR39468">
    <property type="entry name" value="CHROMOSOME 7, WHOLE GENOME SHOTGUN SEQUENCE"/>
    <property type="match status" value="1"/>
</dbReference>
<dbReference type="VEuPathDB" id="FungiDB:SCODWIG_02310"/>
<protein>
    <recommendedName>
        <fullName evidence="3">Mtf2-like C-terminal domain-containing protein</fullName>
    </recommendedName>
</protein>
<evidence type="ECO:0000256" key="1">
    <source>
        <dbReference type="SAM" id="Coils"/>
    </source>
</evidence>
<proteinExistence type="predicted"/>
<dbReference type="GO" id="GO:0005739">
    <property type="term" value="C:mitochondrion"/>
    <property type="evidence" value="ECO:0007669"/>
    <property type="project" value="InterPro"/>
</dbReference>
<feature type="region of interest" description="Disordered" evidence="2">
    <location>
        <begin position="61"/>
        <end position="87"/>
    </location>
</feature>
<keyword evidence="5" id="KW-1185">Reference proteome</keyword>
<dbReference type="EMBL" id="UFAJ01000385">
    <property type="protein sequence ID" value="SSD60549.1"/>
    <property type="molecule type" value="Genomic_DNA"/>
</dbReference>
<accession>A0A376B7K8</accession>
<gene>
    <name evidence="4" type="ORF">SCODWIG_02310</name>
</gene>
<evidence type="ECO:0000313" key="5">
    <source>
        <dbReference type="Proteomes" id="UP000262825"/>
    </source>
</evidence>
<feature type="domain" description="Mtf2-like C-terminal" evidence="3">
    <location>
        <begin position="295"/>
        <end position="521"/>
    </location>
</feature>
<dbReference type="Proteomes" id="UP000262825">
    <property type="component" value="Unassembled WGS sequence"/>
</dbReference>
<evidence type="ECO:0000313" key="4">
    <source>
        <dbReference type="EMBL" id="SSD60549.1"/>
    </source>
</evidence>
<organism evidence="4 5">
    <name type="scientific">Saccharomycodes ludwigii</name>
    <dbReference type="NCBI Taxonomy" id="36035"/>
    <lineage>
        <taxon>Eukaryota</taxon>
        <taxon>Fungi</taxon>
        <taxon>Dikarya</taxon>
        <taxon>Ascomycota</taxon>
        <taxon>Saccharomycotina</taxon>
        <taxon>Saccharomycetes</taxon>
        <taxon>Saccharomycodales</taxon>
        <taxon>Saccharomycodaceae</taxon>
        <taxon>Saccharomycodes</taxon>
    </lineage>
</organism>
<dbReference type="InterPro" id="IPR043837">
    <property type="entry name" value="Mtf2-like_C"/>
</dbReference>
<dbReference type="AlphaFoldDB" id="A0A376B7K8"/>
<evidence type="ECO:0000256" key="2">
    <source>
        <dbReference type="SAM" id="MobiDB-lite"/>
    </source>
</evidence>
<reference evidence="5" key="1">
    <citation type="submission" date="2018-06" db="EMBL/GenBank/DDBJ databases">
        <authorList>
            <person name="Guldener U."/>
        </authorList>
    </citation>
    <scope>NUCLEOTIDE SEQUENCE [LARGE SCALE GENOMIC DNA]</scope>
    <source>
        <strain evidence="5">UTAD17</strain>
    </source>
</reference>
<dbReference type="InterPro" id="IPR040009">
    <property type="entry name" value="Mtf2/C5D6.12-like"/>
</dbReference>
<name>A0A376B7K8_9ASCO</name>
<feature type="coiled-coil region" evidence="1">
    <location>
        <begin position="119"/>
        <end position="146"/>
    </location>
</feature>
<evidence type="ECO:0000259" key="3">
    <source>
        <dbReference type="Pfam" id="PF19189"/>
    </source>
</evidence>
<keyword evidence="1" id="KW-0175">Coiled coil</keyword>
<sequence length="525" mass="60534">MLRSINRQAIIRLCPLPYTIASPSKAVTSLLFKNLHHFHNSSVDLNQNELNLKKTVNNSIDDISESSSSDEKKSKRTTKNENIIDSNGDFNADLVKEQKFFSEIFNHVTRKTQLKEKNINNFLHELSGMKQDLENEEQEILTRENNSEFQIPRFETKLSNKCFEGNTGKSDPISMSTVPAKKSNNIASKSFLTCNTNADDNTKADRYTAVLGNIPENVDLPLTLTLDSTFSNTVIENDENNENKNTIDTSTLTLDDIFPDIALSSRYSIDAIKNLDLKINSKTLEALKNKIELEARLEKELLPYLDNLNKSIDTDADIIKLISKYLVYFRNYLQNENNNRQNIINQLKTKSIFEIVRENLEEGDGSNIAHIPQPYEITIPFVIKHLMTNSNYDFVPLQRKYGILSWIHHISKNYEKNITLYLSCCNTDFYNLLIDYTWRNYKEIRLVSELCEEMKFNGVPGDLYTLTVLDKIVREMRNEEQQYSEQKAMNDDYLSTELNVLWNKANGASVYRIERYSNALKASLV</sequence>